<feature type="region of interest" description="Disordered" evidence="1">
    <location>
        <begin position="153"/>
        <end position="195"/>
    </location>
</feature>
<keyword evidence="3" id="KW-1185">Reference proteome</keyword>
<evidence type="ECO:0000313" key="2">
    <source>
        <dbReference type="EMBL" id="KAH7354261.1"/>
    </source>
</evidence>
<protein>
    <submittedName>
        <fullName evidence="2">Uncharacterized protein</fullName>
    </submittedName>
</protein>
<dbReference type="EMBL" id="JAGPXD010000005">
    <property type="protein sequence ID" value="KAH7354261.1"/>
    <property type="molecule type" value="Genomic_DNA"/>
</dbReference>
<reference evidence="2" key="1">
    <citation type="journal article" date="2021" name="Nat. Commun.">
        <title>Genetic determinants of endophytism in the Arabidopsis root mycobiome.</title>
        <authorList>
            <person name="Mesny F."/>
            <person name="Miyauchi S."/>
            <person name="Thiergart T."/>
            <person name="Pickel B."/>
            <person name="Atanasova L."/>
            <person name="Karlsson M."/>
            <person name="Huettel B."/>
            <person name="Barry K.W."/>
            <person name="Haridas S."/>
            <person name="Chen C."/>
            <person name="Bauer D."/>
            <person name="Andreopoulos W."/>
            <person name="Pangilinan J."/>
            <person name="LaButti K."/>
            <person name="Riley R."/>
            <person name="Lipzen A."/>
            <person name="Clum A."/>
            <person name="Drula E."/>
            <person name="Henrissat B."/>
            <person name="Kohler A."/>
            <person name="Grigoriev I.V."/>
            <person name="Martin F.M."/>
            <person name="Hacquard S."/>
        </authorList>
    </citation>
    <scope>NUCLEOTIDE SEQUENCE</scope>
    <source>
        <strain evidence="2">MPI-CAGE-AT-0016</strain>
    </source>
</reference>
<accession>A0A8K0X1H8</accession>
<organism evidence="2 3">
    <name type="scientific">Plectosphaerella cucumerina</name>
    <dbReference type="NCBI Taxonomy" id="40658"/>
    <lineage>
        <taxon>Eukaryota</taxon>
        <taxon>Fungi</taxon>
        <taxon>Dikarya</taxon>
        <taxon>Ascomycota</taxon>
        <taxon>Pezizomycotina</taxon>
        <taxon>Sordariomycetes</taxon>
        <taxon>Hypocreomycetidae</taxon>
        <taxon>Glomerellales</taxon>
        <taxon>Plectosphaerellaceae</taxon>
        <taxon>Plectosphaerella</taxon>
    </lineage>
</organism>
<proteinExistence type="predicted"/>
<evidence type="ECO:0000256" key="1">
    <source>
        <dbReference type="SAM" id="MobiDB-lite"/>
    </source>
</evidence>
<gene>
    <name evidence="2" type="ORF">B0T11DRAFT_125973</name>
</gene>
<name>A0A8K0X1H8_9PEZI</name>
<sequence length="242" mass="26290">MPTRARHMKKAQFMNPGSTALAVGPGVAASTYCDSFQIGLSSSSSTTSCRQHSTASSPPTPTTIPFINDMLLRQKHIFFSNIPILHHQRHHQLFSSLQSPSLTSLYVHIIHIVHIGHIGHIGPRDCEHRTLTMLQAENFQKFTMSSAVPAAGAAPSASAADPSSSSSSAAGPAAAAPRPEDLLLPHPSGTLPVRQPNLEQLRPCARQVMFPSQSRMLTRRNLKDFKSPKHGCFRAGRSRKCF</sequence>
<comment type="caution">
    <text evidence="2">The sequence shown here is derived from an EMBL/GenBank/DDBJ whole genome shotgun (WGS) entry which is preliminary data.</text>
</comment>
<feature type="compositionally biased region" description="Low complexity" evidence="1">
    <location>
        <begin position="42"/>
        <end position="57"/>
    </location>
</feature>
<feature type="region of interest" description="Disordered" evidence="1">
    <location>
        <begin position="42"/>
        <end position="61"/>
    </location>
</feature>
<dbReference type="AlphaFoldDB" id="A0A8K0X1H8"/>
<feature type="compositionally biased region" description="Low complexity" evidence="1">
    <location>
        <begin position="153"/>
        <end position="177"/>
    </location>
</feature>
<evidence type="ECO:0000313" key="3">
    <source>
        <dbReference type="Proteomes" id="UP000813385"/>
    </source>
</evidence>
<dbReference type="Proteomes" id="UP000813385">
    <property type="component" value="Unassembled WGS sequence"/>
</dbReference>